<dbReference type="Gene3D" id="1.20.272.10">
    <property type="match status" value="1"/>
</dbReference>
<dbReference type="Gene3D" id="1.10.8.60">
    <property type="match status" value="1"/>
</dbReference>
<feature type="domain" description="DNA polymerase III delta N-terminal" evidence="5">
    <location>
        <begin position="24"/>
        <end position="137"/>
    </location>
</feature>
<gene>
    <name evidence="6" type="ORF">TFUB20_02378</name>
</gene>
<dbReference type="NCBIfam" id="TIGR01128">
    <property type="entry name" value="holA"/>
    <property type="match status" value="1"/>
</dbReference>
<dbReference type="Gene3D" id="3.40.50.300">
    <property type="entry name" value="P-loop containing nucleotide triphosphate hydrolases"/>
    <property type="match status" value="1"/>
</dbReference>
<dbReference type="SUPFAM" id="SSF52540">
    <property type="entry name" value="P-loop containing nucleoside triphosphate hydrolases"/>
    <property type="match status" value="1"/>
</dbReference>
<dbReference type="InterPro" id="IPR005790">
    <property type="entry name" value="DNA_polIII_delta"/>
</dbReference>
<dbReference type="InterPro" id="IPR027417">
    <property type="entry name" value="P-loop_NTPase"/>
</dbReference>
<dbReference type="GO" id="GO:0006261">
    <property type="term" value="P:DNA-templated DNA replication"/>
    <property type="evidence" value="ECO:0007669"/>
    <property type="project" value="TreeGrafter"/>
</dbReference>
<dbReference type="GO" id="GO:0003887">
    <property type="term" value="F:DNA-directed DNA polymerase activity"/>
    <property type="evidence" value="ECO:0007669"/>
    <property type="project" value="UniProtKB-KW"/>
</dbReference>
<evidence type="ECO:0000313" key="7">
    <source>
        <dbReference type="Proteomes" id="UP000182057"/>
    </source>
</evidence>
<reference evidence="6 7" key="1">
    <citation type="submission" date="2016-09" db="EMBL/GenBank/DDBJ databases">
        <authorList>
            <person name="Capua I."/>
            <person name="De Benedictis P."/>
            <person name="Joannis T."/>
            <person name="Lombin L.H."/>
            <person name="Cattoli G."/>
        </authorList>
    </citation>
    <scope>NUCLEOTIDE SEQUENCE [LARGE SCALE GENOMIC DNA]</scope>
    <source>
        <strain evidence="6 7">UB20</strain>
    </source>
</reference>
<dbReference type="PANTHER" id="PTHR34388:SF1">
    <property type="entry name" value="DNA POLYMERASE III SUBUNIT DELTA"/>
    <property type="match status" value="1"/>
</dbReference>
<evidence type="ECO:0000256" key="1">
    <source>
        <dbReference type="ARBA" id="ARBA00022679"/>
    </source>
</evidence>
<dbReference type="GO" id="GO:0003677">
    <property type="term" value="F:DNA binding"/>
    <property type="evidence" value="ECO:0007669"/>
    <property type="project" value="InterPro"/>
</dbReference>
<accession>A0A1D3UW21</accession>
<keyword evidence="1" id="KW-0808">Transferase</keyword>
<dbReference type="OrthoDB" id="1172326at2"/>
<keyword evidence="4" id="KW-0239">DNA-directed DNA polymerase</keyword>
<sequence>MAGKEATYEEICRDIKAKKFSPIYVLMGEEPYFIDRISELLLQCVLNELERDFNQIILYGADTKAVDIINAARRFPMMSEYQLVVVREAQLVTNIDLLTNYAKNPLASTILVIEYKYKKLDGRKSLSAAVAKTGILFDSKKIPDYKIEDYISSVLRERAFEADRKAAAMLSEYLGNDLALLHQTLDKLQILLTDSPEKKITPELIEKNVGISKEYNNFELQRAIADKDVMKANRIAHYFEQNPNSHPIQATLPVLFNYFSNLLIGYYAKDRSERGLMNALNLRFPIQVKDYQSGIRNYSAMKVFQAIHEIRMADARSKGIDVTSSMTQGEIMKELLYKIMH</sequence>
<dbReference type="InterPro" id="IPR010372">
    <property type="entry name" value="DNA_pol3_delta_N"/>
</dbReference>
<dbReference type="EMBL" id="FMMM01000078">
    <property type="protein sequence ID" value="SCQ24232.1"/>
    <property type="molecule type" value="Genomic_DNA"/>
</dbReference>
<keyword evidence="2" id="KW-0548">Nucleotidyltransferase</keyword>
<protein>
    <submittedName>
        <fullName evidence="6">DNA polymerase III subunit delta</fullName>
    </submittedName>
</protein>
<evidence type="ECO:0000259" key="5">
    <source>
        <dbReference type="Pfam" id="PF06144"/>
    </source>
</evidence>
<evidence type="ECO:0000256" key="3">
    <source>
        <dbReference type="ARBA" id="ARBA00022705"/>
    </source>
</evidence>
<dbReference type="Pfam" id="PF06144">
    <property type="entry name" value="DNA_pol3_delta"/>
    <property type="match status" value="1"/>
</dbReference>
<name>A0A1D3UW21_TANFO</name>
<organism evidence="6 7">
    <name type="scientific">Tannerella forsythia</name>
    <name type="common">Bacteroides forsythus</name>
    <dbReference type="NCBI Taxonomy" id="28112"/>
    <lineage>
        <taxon>Bacteria</taxon>
        <taxon>Pseudomonadati</taxon>
        <taxon>Bacteroidota</taxon>
        <taxon>Bacteroidia</taxon>
        <taxon>Bacteroidales</taxon>
        <taxon>Tannerellaceae</taxon>
        <taxon>Tannerella</taxon>
    </lineage>
</organism>
<dbReference type="Proteomes" id="UP000182057">
    <property type="component" value="Unassembled WGS sequence"/>
</dbReference>
<dbReference type="PANTHER" id="PTHR34388">
    <property type="entry name" value="DNA POLYMERASE III SUBUNIT DELTA"/>
    <property type="match status" value="1"/>
</dbReference>
<evidence type="ECO:0000256" key="4">
    <source>
        <dbReference type="ARBA" id="ARBA00022932"/>
    </source>
</evidence>
<keyword evidence="3" id="KW-0235">DNA replication</keyword>
<evidence type="ECO:0000256" key="2">
    <source>
        <dbReference type="ARBA" id="ARBA00022695"/>
    </source>
</evidence>
<proteinExistence type="predicted"/>
<dbReference type="AlphaFoldDB" id="A0A1D3UW21"/>
<evidence type="ECO:0000313" key="6">
    <source>
        <dbReference type="EMBL" id="SCQ24232.1"/>
    </source>
</evidence>
<dbReference type="RefSeq" id="WP_074450214.1">
    <property type="nucleotide sequence ID" value="NZ_CAUPTG010000001.1"/>
</dbReference>
<dbReference type="GO" id="GO:0009360">
    <property type="term" value="C:DNA polymerase III complex"/>
    <property type="evidence" value="ECO:0007669"/>
    <property type="project" value="InterPro"/>
</dbReference>